<dbReference type="InterPro" id="IPR023214">
    <property type="entry name" value="HAD_sf"/>
</dbReference>
<dbReference type="Gene3D" id="3.40.50.1000">
    <property type="entry name" value="HAD superfamily/HAD-like"/>
    <property type="match status" value="1"/>
</dbReference>
<dbReference type="GO" id="GO:0005829">
    <property type="term" value="C:cytosol"/>
    <property type="evidence" value="ECO:0007669"/>
    <property type="project" value="TreeGrafter"/>
</dbReference>
<dbReference type="Proteomes" id="UP000033966">
    <property type="component" value="Unassembled WGS sequence"/>
</dbReference>
<dbReference type="Pfam" id="PF13419">
    <property type="entry name" value="HAD_2"/>
    <property type="match status" value="1"/>
</dbReference>
<evidence type="ECO:0000313" key="2">
    <source>
        <dbReference type="Proteomes" id="UP000033966"/>
    </source>
</evidence>
<evidence type="ECO:0000313" key="1">
    <source>
        <dbReference type="EMBL" id="KKT92218.1"/>
    </source>
</evidence>
<protein>
    <recommendedName>
        <fullName evidence="3">HAD family hydrolase</fullName>
    </recommendedName>
</protein>
<sequence>VFPFELGLLDFNGTVQDDLEITLQSVREIFMKLTGSCPVLTENSFREEITLHYADFFEKYGIHKNRKAEGDAIRKKYFRKHANGDLLFTGVKEAVSELFQHMDLGIVSGDVQGFVSERLEHLGILQFFDTVHDGVSEKMDIFKKILHAYELAPYTVFYVDDGPEGIEAANALGIFSIAFVHNKSYCHEKRILAAKPKIVIRSFLELIPALKNLTPH</sequence>
<reference evidence="1 2" key="1">
    <citation type="journal article" date="2015" name="Nature">
        <title>rRNA introns, odd ribosomes, and small enigmatic genomes across a large radiation of phyla.</title>
        <authorList>
            <person name="Brown C.T."/>
            <person name="Hug L.A."/>
            <person name="Thomas B.C."/>
            <person name="Sharon I."/>
            <person name="Castelle C.J."/>
            <person name="Singh A."/>
            <person name="Wilkins M.J."/>
            <person name="Williams K.H."/>
            <person name="Banfield J.F."/>
        </authorList>
    </citation>
    <scope>NUCLEOTIDE SEQUENCE [LARGE SCALE GENOMIC DNA]</scope>
</reference>
<dbReference type="InterPro" id="IPR050155">
    <property type="entry name" value="HAD-like_hydrolase_sf"/>
</dbReference>
<dbReference type="GO" id="GO:0008967">
    <property type="term" value="F:phosphoglycolate phosphatase activity"/>
    <property type="evidence" value="ECO:0007669"/>
    <property type="project" value="TreeGrafter"/>
</dbReference>
<dbReference type="EMBL" id="LCKF01000004">
    <property type="protein sequence ID" value="KKT92218.1"/>
    <property type="molecule type" value="Genomic_DNA"/>
</dbReference>
<dbReference type="SUPFAM" id="SSF56784">
    <property type="entry name" value="HAD-like"/>
    <property type="match status" value="1"/>
</dbReference>
<dbReference type="Gene3D" id="1.10.150.240">
    <property type="entry name" value="Putative phosphatase, domain 2"/>
    <property type="match status" value="1"/>
</dbReference>
<accession>A0A0G1L977</accession>
<dbReference type="InterPro" id="IPR041492">
    <property type="entry name" value="HAD_2"/>
</dbReference>
<proteinExistence type="predicted"/>
<dbReference type="PANTHER" id="PTHR43434">
    <property type="entry name" value="PHOSPHOGLYCOLATE PHOSPHATASE"/>
    <property type="match status" value="1"/>
</dbReference>
<dbReference type="GO" id="GO:0006281">
    <property type="term" value="P:DNA repair"/>
    <property type="evidence" value="ECO:0007669"/>
    <property type="project" value="TreeGrafter"/>
</dbReference>
<dbReference type="PANTHER" id="PTHR43434:SF1">
    <property type="entry name" value="PHOSPHOGLYCOLATE PHOSPHATASE"/>
    <property type="match status" value="1"/>
</dbReference>
<evidence type="ECO:0008006" key="3">
    <source>
        <dbReference type="Google" id="ProtNLM"/>
    </source>
</evidence>
<name>A0A0G1L977_9BACT</name>
<dbReference type="AlphaFoldDB" id="A0A0G1L977"/>
<feature type="non-terminal residue" evidence="1">
    <location>
        <position position="1"/>
    </location>
</feature>
<dbReference type="InterPro" id="IPR036412">
    <property type="entry name" value="HAD-like_sf"/>
</dbReference>
<comment type="caution">
    <text evidence="1">The sequence shown here is derived from an EMBL/GenBank/DDBJ whole genome shotgun (WGS) entry which is preliminary data.</text>
</comment>
<organism evidence="1 2">
    <name type="scientific">Candidatus Jorgensenbacteria bacterium GW2011_GWA2_45_13</name>
    <dbReference type="NCBI Taxonomy" id="1618662"/>
    <lineage>
        <taxon>Bacteria</taxon>
        <taxon>Candidatus Joergenseniibacteriota</taxon>
    </lineage>
</organism>
<gene>
    <name evidence="1" type="ORF">UW92_C0004G0001</name>
</gene>
<dbReference type="InterPro" id="IPR023198">
    <property type="entry name" value="PGP-like_dom2"/>
</dbReference>